<dbReference type="InterPro" id="IPR023405">
    <property type="entry name" value="Topo_IA_core_domain"/>
</dbReference>
<evidence type="ECO:0000256" key="1">
    <source>
        <dbReference type="ARBA" id="ARBA00000213"/>
    </source>
</evidence>
<gene>
    <name evidence="13" type="ORF">DWX94_00960</name>
</gene>
<feature type="compositionally biased region" description="Low complexity" evidence="11">
    <location>
        <begin position="708"/>
        <end position="722"/>
    </location>
</feature>
<dbReference type="Gene3D" id="2.70.20.10">
    <property type="entry name" value="Topoisomerase I, domain 3"/>
    <property type="match status" value="1"/>
</dbReference>
<dbReference type="Pfam" id="PF01751">
    <property type="entry name" value="Toprim"/>
    <property type="match status" value="1"/>
</dbReference>
<evidence type="ECO:0000256" key="6">
    <source>
        <dbReference type="ARBA" id="ARBA00023235"/>
    </source>
</evidence>
<evidence type="ECO:0000256" key="9">
    <source>
        <dbReference type="ARBA" id="ARBA00032235"/>
    </source>
</evidence>
<evidence type="ECO:0000256" key="3">
    <source>
        <dbReference type="ARBA" id="ARBA00012891"/>
    </source>
</evidence>
<evidence type="ECO:0000313" key="14">
    <source>
        <dbReference type="Proteomes" id="UP000283295"/>
    </source>
</evidence>
<dbReference type="InterPro" id="IPR025589">
    <property type="entry name" value="Toprim_C_rpt"/>
</dbReference>
<keyword evidence="6 13" id="KW-0413">Isomerase</keyword>
<dbReference type="InterPro" id="IPR003601">
    <property type="entry name" value="Topo_IA_2"/>
</dbReference>
<dbReference type="InterPro" id="IPR003602">
    <property type="entry name" value="Topo_IA_DNA-bd_dom"/>
</dbReference>
<dbReference type="InterPro" id="IPR013825">
    <property type="entry name" value="Topo_IA_cen_sub2"/>
</dbReference>
<dbReference type="GO" id="GO:0003677">
    <property type="term" value="F:DNA binding"/>
    <property type="evidence" value="ECO:0007669"/>
    <property type="project" value="UniProtKB-KW"/>
</dbReference>
<dbReference type="GO" id="GO:0043597">
    <property type="term" value="C:cytoplasmic replication fork"/>
    <property type="evidence" value="ECO:0007669"/>
    <property type="project" value="TreeGrafter"/>
</dbReference>
<sequence length="732" mass="82993">MGRRTGLSTIIITEKPSVAQEYKKVLGVKPSEKTDGYVEGYSPVLKKDVIITWAVGHLIAISSPEVQNPDWGGRWSKEHLPMIPKQFKYEPQKSTYKQFKIVKSLYTRKDVERIYYAGDSGREGIYIQALIRNQIFRTAPKIDERVVWIDSYTEESILSGIRDAKPYAEYQPMIDSGYARAISDWLIGMNFTEGFTLTSGKLMNCGRVMTPTLAMIVNRQKDIDEFTKTYYYGVKADKFASWKAVKESRFYESDDLYNENGFLQEKQAKELVEECNQSRVLTVDNVKVTTKTEYAPYLFNLADLQAYCSKAFKISPANTLSIAQSLYEAKYTTYPRTDCRFLSSAVAEDLRKKGYQIPDRYVDDSKVTDHYAIIPTLQGNPNNLSGLEAKVYSVILKRFQNTMKPPFIYDAVSIVYIHQNKERFFESYRIIKQTGFKENAEGDDIADKPVPRKGETVSVDAFCVYNMETKPPVAYTTGSLILAMEKAGRLIDDEELREQIKTCGIGTSATRASIIEKLKEKEFITVDAKQKIAPTEFGKKVIPIVEKYDEQLISPLKTAEMESSLNAIATGALDKENYLKEVETYVADTTRKILSENHEHLENFNNKGSGKEHICPCCGSALKYGRYGWYCTCKFSFELEICGHKMKESDLEDLIAKGKTKAYTFKSQAGKSFKAKLVLDKSNHKTRFEFVDSKPKGSSSKKAEPKQSSWGAKKSTSSSSGWGKKKTGWGKK</sequence>
<dbReference type="Gene3D" id="3.40.50.140">
    <property type="match status" value="1"/>
</dbReference>
<feature type="compositionally biased region" description="Basic residues" evidence="11">
    <location>
        <begin position="723"/>
        <end position="732"/>
    </location>
</feature>
<dbReference type="Pfam" id="PF13342">
    <property type="entry name" value="Toprim_Crpt"/>
    <property type="match status" value="1"/>
</dbReference>
<keyword evidence="4" id="KW-0799">Topoisomerase</keyword>
<evidence type="ECO:0000256" key="5">
    <source>
        <dbReference type="ARBA" id="ARBA00023125"/>
    </source>
</evidence>
<dbReference type="SUPFAM" id="SSF56712">
    <property type="entry name" value="Prokaryotic type I DNA topoisomerase"/>
    <property type="match status" value="1"/>
</dbReference>
<dbReference type="EC" id="5.6.2.1" evidence="3"/>
<dbReference type="PROSITE" id="PS52039">
    <property type="entry name" value="TOPO_IA_2"/>
    <property type="match status" value="1"/>
</dbReference>
<feature type="region of interest" description="Disordered" evidence="11">
    <location>
        <begin position="689"/>
        <end position="732"/>
    </location>
</feature>
<dbReference type="GO" id="GO:0006265">
    <property type="term" value="P:DNA topological change"/>
    <property type="evidence" value="ECO:0007669"/>
    <property type="project" value="InterPro"/>
</dbReference>
<dbReference type="InterPro" id="IPR000380">
    <property type="entry name" value="Topo_IA"/>
</dbReference>
<dbReference type="PROSITE" id="PS00396">
    <property type="entry name" value="TOPO_IA_1"/>
    <property type="match status" value="1"/>
</dbReference>
<evidence type="ECO:0000256" key="7">
    <source>
        <dbReference type="ARBA" id="ARBA00030003"/>
    </source>
</evidence>
<dbReference type="Gene3D" id="1.10.460.10">
    <property type="entry name" value="Topoisomerase I, domain 2"/>
    <property type="match status" value="1"/>
</dbReference>
<evidence type="ECO:0000256" key="11">
    <source>
        <dbReference type="SAM" id="MobiDB-lite"/>
    </source>
</evidence>
<protein>
    <recommendedName>
        <fullName evidence="3">DNA topoisomerase</fullName>
        <ecNumber evidence="3">5.6.2.1</ecNumber>
    </recommendedName>
    <alternativeName>
        <fullName evidence="10">Omega-protein</fullName>
    </alternativeName>
    <alternativeName>
        <fullName evidence="9">Relaxing enzyme</fullName>
    </alternativeName>
    <alternativeName>
        <fullName evidence="7">Swivelase</fullName>
    </alternativeName>
    <alternativeName>
        <fullName evidence="8">Untwisting enzyme</fullName>
    </alternativeName>
</protein>
<dbReference type="PANTHER" id="PTHR11390">
    <property type="entry name" value="PROKARYOTIC DNA TOPOISOMERASE"/>
    <property type="match status" value="1"/>
</dbReference>
<dbReference type="InterPro" id="IPR023406">
    <property type="entry name" value="Topo_IA_AS"/>
</dbReference>
<dbReference type="PANTHER" id="PTHR11390:SF21">
    <property type="entry name" value="DNA TOPOISOMERASE 3-ALPHA"/>
    <property type="match status" value="1"/>
</dbReference>
<feature type="domain" description="Topo IA-type catalytic" evidence="12">
    <location>
        <begin position="170"/>
        <end position="590"/>
    </location>
</feature>
<name>A0A412IW30_9FIRM</name>
<dbReference type="SMART" id="SM00437">
    <property type="entry name" value="TOP1Ac"/>
    <property type="match status" value="1"/>
</dbReference>
<dbReference type="CDD" id="cd00186">
    <property type="entry name" value="TOP1Ac"/>
    <property type="match status" value="1"/>
</dbReference>
<comment type="similarity">
    <text evidence="2">Belongs to the type IA topoisomerase family.</text>
</comment>
<dbReference type="OrthoDB" id="9803554at2"/>
<dbReference type="Gene3D" id="1.10.290.10">
    <property type="entry name" value="Topoisomerase I, domain 4"/>
    <property type="match status" value="1"/>
</dbReference>
<dbReference type="InterPro" id="IPR013824">
    <property type="entry name" value="Topo_IA_cen_sub1"/>
</dbReference>
<dbReference type="AlphaFoldDB" id="A0A412IW30"/>
<feature type="compositionally biased region" description="Basic and acidic residues" evidence="11">
    <location>
        <begin position="689"/>
        <end position="705"/>
    </location>
</feature>
<evidence type="ECO:0000256" key="2">
    <source>
        <dbReference type="ARBA" id="ARBA00009446"/>
    </source>
</evidence>
<dbReference type="InterPro" id="IPR013826">
    <property type="entry name" value="Topo_IA_cen_sub3"/>
</dbReference>
<dbReference type="InterPro" id="IPR006171">
    <property type="entry name" value="TOPRIM_dom"/>
</dbReference>
<dbReference type="InterPro" id="IPR013497">
    <property type="entry name" value="Topo_IA_cen"/>
</dbReference>
<keyword evidence="5" id="KW-0238">DNA-binding</keyword>
<dbReference type="GO" id="GO:0006310">
    <property type="term" value="P:DNA recombination"/>
    <property type="evidence" value="ECO:0007669"/>
    <property type="project" value="TreeGrafter"/>
</dbReference>
<evidence type="ECO:0000256" key="8">
    <source>
        <dbReference type="ARBA" id="ARBA00031985"/>
    </source>
</evidence>
<comment type="catalytic activity">
    <reaction evidence="1">
        <text>ATP-independent breakage of single-stranded DNA, followed by passage and rejoining.</text>
        <dbReference type="EC" id="5.6.2.1"/>
    </reaction>
</comment>
<dbReference type="SMART" id="SM00493">
    <property type="entry name" value="TOPRIM"/>
    <property type="match status" value="1"/>
</dbReference>
<dbReference type="EMBL" id="QRVK01000001">
    <property type="protein sequence ID" value="RGS44391.1"/>
    <property type="molecule type" value="Genomic_DNA"/>
</dbReference>
<evidence type="ECO:0000256" key="10">
    <source>
        <dbReference type="ARBA" id="ARBA00032877"/>
    </source>
</evidence>
<proteinExistence type="inferred from homology"/>
<dbReference type="GO" id="GO:0006281">
    <property type="term" value="P:DNA repair"/>
    <property type="evidence" value="ECO:0007669"/>
    <property type="project" value="TreeGrafter"/>
</dbReference>
<accession>A0A412IW30</accession>
<dbReference type="Proteomes" id="UP000283295">
    <property type="component" value="Unassembled WGS sequence"/>
</dbReference>
<organism evidence="13 14">
    <name type="scientific">Coprococcus eutactus</name>
    <dbReference type="NCBI Taxonomy" id="33043"/>
    <lineage>
        <taxon>Bacteria</taxon>
        <taxon>Bacillati</taxon>
        <taxon>Bacillota</taxon>
        <taxon>Clostridia</taxon>
        <taxon>Lachnospirales</taxon>
        <taxon>Lachnospiraceae</taxon>
        <taxon>Coprococcus</taxon>
    </lineage>
</organism>
<dbReference type="SMART" id="SM00436">
    <property type="entry name" value="TOP1Bc"/>
    <property type="match status" value="1"/>
</dbReference>
<dbReference type="Pfam" id="PF01131">
    <property type="entry name" value="Topoisom_bac"/>
    <property type="match status" value="1"/>
</dbReference>
<evidence type="ECO:0000256" key="4">
    <source>
        <dbReference type="ARBA" id="ARBA00023029"/>
    </source>
</evidence>
<evidence type="ECO:0000313" key="13">
    <source>
        <dbReference type="EMBL" id="RGS44391.1"/>
    </source>
</evidence>
<reference evidence="13 14" key="1">
    <citation type="submission" date="2018-08" db="EMBL/GenBank/DDBJ databases">
        <title>A genome reference for cultivated species of the human gut microbiota.</title>
        <authorList>
            <person name="Zou Y."/>
            <person name="Xue W."/>
            <person name="Luo G."/>
        </authorList>
    </citation>
    <scope>NUCLEOTIDE SEQUENCE [LARGE SCALE GENOMIC DNA]</scope>
    <source>
        <strain evidence="13 14">AF22-21</strain>
    </source>
</reference>
<evidence type="ECO:0000259" key="12">
    <source>
        <dbReference type="PROSITE" id="PS52039"/>
    </source>
</evidence>
<dbReference type="GO" id="GO:0003917">
    <property type="term" value="F:DNA topoisomerase type I (single strand cut, ATP-independent) activity"/>
    <property type="evidence" value="ECO:0007669"/>
    <property type="project" value="UniProtKB-EC"/>
</dbReference>
<dbReference type="PRINTS" id="PR00417">
    <property type="entry name" value="PRTPISMRASEI"/>
</dbReference>
<comment type="caution">
    <text evidence="13">The sequence shown here is derived from an EMBL/GenBank/DDBJ whole genome shotgun (WGS) entry which is preliminary data.</text>
</comment>